<comment type="caution">
    <text evidence="1">The sequence shown here is derived from an EMBL/GenBank/DDBJ whole genome shotgun (WGS) entry which is preliminary data.</text>
</comment>
<dbReference type="Proteomes" id="UP001060085">
    <property type="component" value="Linkage Group LG06"/>
</dbReference>
<evidence type="ECO:0000313" key="2">
    <source>
        <dbReference type="Proteomes" id="UP001060085"/>
    </source>
</evidence>
<name>A0ACC0AAC5_CATRO</name>
<organism evidence="1 2">
    <name type="scientific">Catharanthus roseus</name>
    <name type="common">Madagascar periwinkle</name>
    <name type="synonym">Vinca rosea</name>
    <dbReference type="NCBI Taxonomy" id="4058"/>
    <lineage>
        <taxon>Eukaryota</taxon>
        <taxon>Viridiplantae</taxon>
        <taxon>Streptophyta</taxon>
        <taxon>Embryophyta</taxon>
        <taxon>Tracheophyta</taxon>
        <taxon>Spermatophyta</taxon>
        <taxon>Magnoliopsida</taxon>
        <taxon>eudicotyledons</taxon>
        <taxon>Gunneridae</taxon>
        <taxon>Pentapetalae</taxon>
        <taxon>asterids</taxon>
        <taxon>lamiids</taxon>
        <taxon>Gentianales</taxon>
        <taxon>Apocynaceae</taxon>
        <taxon>Rauvolfioideae</taxon>
        <taxon>Vinceae</taxon>
        <taxon>Catharanthinae</taxon>
        <taxon>Catharanthus</taxon>
    </lineage>
</organism>
<keyword evidence="2" id="KW-1185">Reference proteome</keyword>
<sequence length="172" mass="19025">MQLDASADATSGESLSFTGLVCIQDQHLTTPKDYAQLLPLARKASQEFEFRHATTASTTAVLGNNYSAQKMFANGHLQPHAVPICSDKSRTVKQTSSKRAMQSAQCEISISEIKSTSDKCTRKSNTKVRNRIDQIHTSRGKGFGQKIFKSFATPCRDCRTIEPTPLTREQLQ</sequence>
<protein>
    <submittedName>
        <fullName evidence="1">Uncharacterized protein</fullName>
    </submittedName>
</protein>
<reference evidence="2" key="1">
    <citation type="journal article" date="2023" name="Nat. Plants">
        <title>Single-cell RNA sequencing provides a high-resolution roadmap for understanding the multicellular compartmentation of specialized metabolism.</title>
        <authorList>
            <person name="Sun S."/>
            <person name="Shen X."/>
            <person name="Li Y."/>
            <person name="Li Y."/>
            <person name="Wang S."/>
            <person name="Li R."/>
            <person name="Zhang H."/>
            <person name="Shen G."/>
            <person name="Guo B."/>
            <person name="Wei J."/>
            <person name="Xu J."/>
            <person name="St-Pierre B."/>
            <person name="Chen S."/>
            <person name="Sun C."/>
        </authorList>
    </citation>
    <scope>NUCLEOTIDE SEQUENCE [LARGE SCALE GENOMIC DNA]</scope>
</reference>
<accession>A0ACC0AAC5</accession>
<dbReference type="EMBL" id="CM044706">
    <property type="protein sequence ID" value="KAI5657134.1"/>
    <property type="molecule type" value="Genomic_DNA"/>
</dbReference>
<proteinExistence type="predicted"/>
<gene>
    <name evidence="1" type="ORF">M9H77_25927</name>
</gene>
<evidence type="ECO:0000313" key="1">
    <source>
        <dbReference type="EMBL" id="KAI5657134.1"/>
    </source>
</evidence>